<dbReference type="InterPro" id="IPR045851">
    <property type="entry name" value="AMP-bd_C_sf"/>
</dbReference>
<evidence type="ECO:0000313" key="3">
    <source>
        <dbReference type="EMBL" id="GAA4711329.1"/>
    </source>
</evidence>
<dbReference type="InterPro" id="IPR025110">
    <property type="entry name" value="AMP-bd_C"/>
</dbReference>
<dbReference type="EMBL" id="BAABIC010000031">
    <property type="protein sequence ID" value="GAA4711329.1"/>
    <property type="molecule type" value="Genomic_DNA"/>
</dbReference>
<keyword evidence="4" id="KW-1185">Reference proteome</keyword>
<sequence length="511" mass="55542">MRYIDFLDRGAELYGSRDAIRDGDRSWTYRELVTLSHRIARALQTEGLRPGDPVAIWTPNHPMGLAAQFGAARAGCPWIPVNVRNGVEENLAVLARLGARHLFFHSSVAADAARALAEVDGLESSVQLDGIEFDDWLPACGPTVECPTGPDDVVLLPNTSGTAGRPKGVRHVNRGIEAMVANYQSLMHYDVPPVTLAAAPLTHAAGYFATTLLSQGGTVVTLRAPDPLSILEAIERERVTTLFLPPTLIYSMLAHPRVGDFDYSSLRYMIYGGAPMSVEKLREAITVFGPVLAQTYGLTEAPVVLGFLLPHDHVEALADPSRERRLISCGRPGPFTEIGIMDDGGRLLGPGERGEIVCRGGTVMAGYVDNPDEDARVFDRGWLHTGDVGERDADGFLYVVDRKKDMIISGGFNVYPAEVEQLIWRHPAVQDCAVVGLPDEKWGEAVTAFVELKAGAELDTAELAVALRAQLGGVKAPKAIRVVDTLPRSAAGKVLKRVIREQYWKGRDRVI</sequence>
<dbReference type="InterPro" id="IPR050237">
    <property type="entry name" value="ATP-dep_AMP-bd_enzyme"/>
</dbReference>
<name>A0ABP8XNG5_9PSEU</name>
<protein>
    <submittedName>
        <fullName evidence="3">AMP-binding protein</fullName>
    </submittedName>
</protein>
<dbReference type="PANTHER" id="PTHR43767:SF7">
    <property type="entry name" value="MEDIUM_LONG-CHAIN-FATTY-ACID--COA LIGASE FADD8"/>
    <property type="match status" value="1"/>
</dbReference>
<dbReference type="SUPFAM" id="SSF56801">
    <property type="entry name" value="Acetyl-CoA synthetase-like"/>
    <property type="match status" value="1"/>
</dbReference>
<evidence type="ECO:0000259" key="2">
    <source>
        <dbReference type="Pfam" id="PF13193"/>
    </source>
</evidence>
<accession>A0ABP8XNG5</accession>
<evidence type="ECO:0000313" key="4">
    <source>
        <dbReference type="Proteomes" id="UP001500325"/>
    </source>
</evidence>
<proteinExistence type="predicted"/>
<gene>
    <name evidence="3" type="ORF">GCM10023215_61990</name>
</gene>
<dbReference type="Proteomes" id="UP001500325">
    <property type="component" value="Unassembled WGS sequence"/>
</dbReference>
<dbReference type="InterPro" id="IPR042099">
    <property type="entry name" value="ANL_N_sf"/>
</dbReference>
<dbReference type="Gene3D" id="3.40.50.12780">
    <property type="entry name" value="N-terminal domain of ligase-like"/>
    <property type="match status" value="1"/>
</dbReference>
<dbReference type="Gene3D" id="3.30.300.30">
    <property type="match status" value="1"/>
</dbReference>
<dbReference type="Pfam" id="PF00501">
    <property type="entry name" value="AMP-binding"/>
    <property type="match status" value="1"/>
</dbReference>
<evidence type="ECO:0000259" key="1">
    <source>
        <dbReference type="Pfam" id="PF00501"/>
    </source>
</evidence>
<organism evidence="3 4">
    <name type="scientific">Pseudonocardia yuanmonensis</name>
    <dbReference type="NCBI Taxonomy" id="1095914"/>
    <lineage>
        <taxon>Bacteria</taxon>
        <taxon>Bacillati</taxon>
        <taxon>Actinomycetota</taxon>
        <taxon>Actinomycetes</taxon>
        <taxon>Pseudonocardiales</taxon>
        <taxon>Pseudonocardiaceae</taxon>
        <taxon>Pseudonocardia</taxon>
    </lineage>
</organism>
<dbReference type="InterPro" id="IPR000873">
    <property type="entry name" value="AMP-dep_synth/lig_dom"/>
</dbReference>
<dbReference type="PANTHER" id="PTHR43767">
    <property type="entry name" value="LONG-CHAIN-FATTY-ACID--COA LIGASE"/>
    <property type="match status" value="1"/>
</dbReference>
<comment type="caution">
    <text evidence="3">The sequence shown here is derived from an EMBL/GenBank/DDBJ whole genome shotgun (WGS) entry which is preliminary data.</text>
</comment>
<feature type="domain" description="AMP-dependent synthetase/ligase" evidence="1">
    <location>
        <begin position="8"/>
        <end position="367"/>
    </location>
</feature>
<dbReference type="Pfam" id="PF13193">
    <property type="entry name" value="AMP-binding_C"/>
    <property type="match status" value="1"/>
</dbReference>
<feature type="domain" description="AMP-binding enzyme C-terminal" evidence="2">
    <location>
        <begin position="418"/>
        <end position="493"/>
    </location>
</feature>
<reference evidence="4" key="1">
    <citation type="journal article" date="2019" name="Int. J. Syst. Evol. Microbiol.">
        <title>The Global Catalogue of Microorganisms (GCM) 10K type strain sequencing project: providing services to taxonomists for standard genome sequencing and annotation.</title>
        <authorList>
            <consortium name="The Broad Institute Genomics Platform"/>
            <consortium name="The Broad Institute Genome Sequencing Center for Infectious Disease"/>
            <person name="Wu L."/>
            <person name="Ma J."/>
        </authorList>
    </citation>
    <scope>NUCLEOTIDE SEQUENCE [LARGE SCALE GENOMIC DNA]</scope>
    <source>
        <strain evidence="4">JCM 18055</strain>
    </source>
</reference>